<dbReference type="GO" id="GO:0046872">
    <property type="term" value="F:metal ion binding"/>
    <property type="evidence" value="ECO:0007669"/>
    <property type="project" value="UniProtKB-KW"/>
</dbReference>
<name>A0A7N0TMV6_KALFE</name>
<evidence type="ECO:0000313" key="12">
    <source>
        <dbReference type="Proteomes" id="UP000594263"/>
    </source>
</evidence>
<dbReference type="InterPro" id="IPR044861">
    <property type="entry name" value="IPNS-like_FE2OG_OXY"/>
</dbReference>
<comment type="similarity">
    <text evidence="2 9">Belongs to the iron/ascorbate-dependent oxidoreductase family.</text>
</comment>
<dbReference type="EnsemblPlants" id="Kaladp0040s0073.1.v1.1">
    <property type="protein sequence ID" value="Kaladp0040s0073.1.v1.1"/>
    <property type="gene ID" value="Kaladp0040s0073.v1.1"/>
</dbReference>
<dbReference type="GO" id="GO:0051213">
    <property type="term" value="F:dioxygenase activity"/>
    <property type="evidence" value="ECO:0007669"/>
    <property type="project" value="UniProtKB-KW"/>
</dbReference>
<dbReference type="Pfam" id="PF03171">
    <property type="entry name" value="2OG-FeII_Oxy"/>
    <property type="match status" value="1"/>
</dbReference>
<dbReference type="InterPro" id="IPR027443">
    <property type="entry name" value="IPNS-like_sf"/>
</dbReference>
<evidence type="ECO:0000256" key="9">
    <source>
        <dbReference type="RuleBase" id="RU003682"/>
    </source>
</evidence>
<dbReference type="InterPro" id="IPR005123">
    <property type="entry name" value="Oxoglu/Fe-dep_dioxygenase_dom"/>
</dbReference>
<evidence type="ECO:0000256" key="2">
    <source>
        <dbReference type="ARBA" id="ARBA00008056"/>
    </source>
</evidence>
<dbReference type="Gene3D" id="2.60.120.330">
    <property type="entry name" value="B-lactam Antibiotic, Isopenicillin N Synthase, Chain"/>
    <property type="match status" value="1"/>
</dbReference>
<dbReference type="AlphaFoldDB" id="A0A7N0TMV6"/>
<organism evidence="11 12">
    <name type="scientific">Kalanchoe fedtschenkoi</name>
    <name type="common">Lavender scallops</name>
    <name type="synonym">South American air plant</name>
    <dbReference type="NCBI Taxonomy" id="63787"/>
    <lineage>
        <taxon>Eukaryota</taxon>
        <taxon>Viridiplantae</taxon>
        <taxon>Streptophyta</taxon>
        <taxon>Embryophyta</taxon>
        <taxon>Tracheophyta</taxon>
        <taxon>Spermatophyta</taxon>
        <taxon>Magnoliopsida</taxon>
        <taxon>eudicotyledons</taxon>
        <taxon>Gunneridae</taxon>
        <taxon>Pentapetalae</taxon>
        <taxon>Saxifragales</taxon>
        <taxon>Crassulaceae</taxon>
        <taxon>Kalanchoe</taxon>
    </lineage>
</organism>
<keyword evidence="7 9" id="KW-0408">Iron</keyword>
<keyword evidence="6 9" id="KW-0560">Oxidoreductase</keyword>
<protein>
    <recommendedName>
        <fullName evidence="10">Fe2OG dioxygenase domain-containing protein</fullName>
    </recommendedName>
</protein>
<accession>A0A7N0TMV6</accession>
<keyword evidence="12" id="KW-1185">Reference proteome</keyword>
<dbReference type="SUPFAM" id="SSF51197">
    <property type="entry name" value="Clavaminate synthase-like"/>
    <property type="match status" value="1"/>
</dbReference>
<evidence type="ECO:0000256" key="6">
    <source>
        <dbReference type="ARBA" id="ARBA00023002"/>
    </source>
</evidence>
<dbReference type="OMA" id="TFAEYRY"/>
<dbReference type="InterPro" id="IPR026992">
    <property type="entry name" value="DIOX_N"/>
</dbReference>
<evidence type="ECO:0000256" key="8">
    <source>
        <dbReference type="ARBA" id="ARBA00023241"/>
    </source>
</evidence>
<dbReference type="PROSITE" id="PS51471">
    <property type="entry name" value="FE2OG_OXY"/>
    <property type="match status" value="1"/>
</dbReference>
<keyword evidence="8" id="KW-0284">Flavonoid biosynthesis</keyword>
<proteinExistence type="inferred from homology"/>
<dbReference type="PANTHER" id="PTHR47991">
    <property type="entry name" value="OXOGLUTARATE/IRON-DEPENDENT DIOXYGENASE"/>
    <property type="match status" value="1"/>
</dbReference>
<keyword evidence="4" id="KW-0847">Vitamin C</keyword>
<evidence type="ECO:0000256" key="1">
    <source>
        <dbReference type="ARBA" id="ARBA00001961"/>
    </source>
</evidence>
<keyword evidence="3 9" id="KW-0479">Metal-binding</keyword>
<keyword evidence="5" id="KW-0223">Dioxygenase</keyword>
<comment type="cofactor">
    <cofactor evidence="1">
        <name>L-ascorbate</name>
        <dbReference type="ChEBI" id="CHEBI:38290"/>
    </cofactor>
</comment>
<reference evidence="11" key="1">
    <citation type="submission" date="2021-01" db="UniProtKB">
        <authorList>
            <consortium name="EnsemblPlants"/>
        </authorList>
    </citation>
    <scope>IDENTIFICATION</scope>
</reference>
<evidence type="ECO:0000259" key="10">
    <source>
        <dbReference type="PROSITE" id="PS51471"/>
    </source>
</evidence>
<dbReference type="GO" id="GO:0046148">
    <property type="term" value="P:pigment biosynthetic process"/>
    <property type="evidence" value="ECO:0007669"/>
    <property type="project" value="UniProtKB-ARBA"/>
</dbReference>
<dbReference type="Proteomes" id="UP000594263">
    <property type="component" value="Unplaced"/>
</dbReference>
<evidence type="ECO:0000256" key="7">
    <source>
        <dbReference type="ARBA" id="ARBA00023004"/>
    </source>
</evidence>
<sequence length="337" mass="38230">MAPTMNDVQRVQALAEGKIQELPPQFIRPAAERPMNTRALEGVKVPIVSLLSQPPEELVRQVHEACCEWGFFLLVDHGIPSDLLMSLQQVGKDFFGLPMQVKESYANDASKGQYEGYGTKMTKILDEKIEWIDYFFHVLAPAQKVNYDFWPKKPESYRKVNEEYTKALKPVMDKIFELLSQGLGLEAEALKRSCGGENIELEMKINMYPPCPQPELALGVQAHTDMSALTLLISNDVPGLQVWKDNNWVAAGYTPDALFVHIGDQVEVLSNGKYKSVLHRSLVSKDQVRMSWAVFCGPPHETVIGPLPQLLDERNPPKYSTKTYAEYRHRKFNRLPQ</sequence>
<evidence type="ECO:0000313" key="11">
    <source>
        <dbReference type="EnsemblPlants" id="Kaladp0040s0073.1.v1.1"/>
    </source>
</evidence>
<dbReference type="GO" id="GO:0031418">
    <property type="term" value="F:L-ascorbic acid binding"/>
    <property type="evidence" value="ECO:0007669"/>
    <property type="project" value="UniProtKB-KW"/>
</dbReference>
<evidence type="ECO:0000256" key="4">
    <source>
        <dbReference type="ARBA" id="ARBA00022896"/>
    </source>
</evidence>
<dbReference type="Gramene" id="Kaladp0040s0073.1.v1.1">
    <property type="protein sequence ID" value="Kaladp0040s0073.1.v1.1"/>
    <property type="gene ID" value="Kaladp0040s0073.v1.1"/>
</dbReference>
<feature type="domain" description="Fe2OG dioxygenase" evidence="10">
    <location>
        <begin position="199"/>
        <end position="298"/>
    </location>
</feature>
<evidence type="ECO:0000256" key="5">
    <source>
        <dbReference type="ARBA" id="ARBA00022964"/>
    </source>
</evidence>
<dbReference type="FunFam" id="2.60.120.330:FF:000009">
    <property type="entry name" value="Flavonol synthase"/>
    <property type="match status" value="1"/>
</dbReference>
<evidence type="ECO:0000256" key="3">
    <source>
        <dbReference type="ARBA" id="ARBA00022723"/>
    </source>
</evidence>
<dbReference type="InterPro" id="IPR050295">
    <property type="entry name" value="Plant_2OG-oxidoreductases"/>
</dbReference>
<dbReference type="Pfam" id="PF14226">
    <property type="entry name" value="DIOX_N"/>
    <property type="match status" value="1"/>
</dbReference>
<dbReference type="GO" id="GO:0009813">
    <property type="term" value="P:flavonoid biosynthetic process"/>
    <property type="evidence" value="ECO:0007669"/>
    <property type="project" value="UniProtKB-KW"/>
</dbReference>